<dbReference type="Proteomes" id="UP000240739">
    <property type="component" value="Unassembled WGS sequence"/>
</dbReference>
<feature type="compositionally biased region" description="Basic and acidic residues" evidence="1">
    <location>
        <begin position="34"/>
        <end position="49"/>
    </location>
</feature>
<gene>
    <name evidence="2" type="ORF">C7Y72_09885</name>
</gene>
<keyword evidence="3" id="KW-1185">Reference proteome</keyword>
<evidence type="ECO:0000313" key="3">
    <source>
        <dbReference type="Proteomes" id="UP000240739"/>
    </source>
</evidence>
<dbReference type="RefSeq" id="WP_107568577.1">
    <property type="nucleotide sequence ID" value="NZ_PYYB01000001.1"/>
</dbReference>
<feature type="compositionally biased region" description="Basic and acidic residues" evidence="1">
    <location>
        <begin position="18"/>
        <end position="27"/>
    </location>
</feature>
<feature type="compositionally biased region" description="Basic and acidic residues" evidence="1">
    <location>
        <begin position="87"/>
        <end position="106"/>
    </location>
</feature>
<feature type="region of interest" description="Disordered" evidence="1">
    <location>
        <begin position="1"/>
        <end position="238"/>
    </location>
</feature>
<evidence type="ECO:0000313" key="2">
    <source>
        <dbReference type="EMBL" id="PTL59933.1"/>
    </source>
</evidence>
<comment type="caution">
    <text evidence="2">The sequence shown here is derived from an EMBL/GenBank/DDBJ whole genome shotgun (WGS) entry which is preliminary data.</text>
</comment>
<feature type="compositionally biased region" description="Low complexity" evidence="1">
    <location>
        <begin position="135"/>
        <end position="144"/>
    </location>
</feature>
<feature type="compositionally biased region" description="Basic and acidic residues" evidence="1">
    <location>
        <begin position="190"/>
        <end position="221"/>
    </location>
</feature>
<feature type="compositionally biased region" description="Basic and acidic residues" evidence="1">
    <location>
        <begin position="145"/>
        <end position="182"/>
    </location>
</feature>
<proteinExistence type="predicted"/>
<accession>A0A2T4UL17</accession>
<reference evidence="2 3" key="1">
    <citation type="submission" date="2018-03" db="EMBL/GenBank/DDBJ databases">
        <title>Aquarubrobacter algicola gen. nov., sp. nov., a novel actinobacterium isolated from shallow eutrophic lake during the end of cyanobacterial harmful algal blooms.</title>
        <authorList>
            <person name="Chun S.J."/>
        </authorList>
    </citation>
    <scope>NUCLEOTIDE SEQUENCE [LARGE SCALE GENOMIC DNA]</scope>
    <source>
        <strain evidence="2 3">Seoho-28</strain>
    </source>
</reference>
<dbReference type="AlphaFoldDB" id="A0A2T4UL17"/>
<dbReference type="EMBL" id="PYYB01000001">
    <property type="protein sequence ID" value="PTL59933.1"/>
    <property type="molecule type" value="Genomic_DNA"/>
</dbReference>
<evidence type="ECO:0000256" key="1">
    <source>
        <dbReference type="SAM" id="MobiDB-lite"/>
    </source>
</evidence>
<sequence length="238" mass="26609">MRQPDRPEGDAGADGAEGADHADDGREPTAQPRLAEDREAARARARRPEPQQQRAARQRQADPERERSRRHPPGAAREHDGGDEEQAGARHLQDEDRHVGDRDLRGPGRPAAAEAAQQRDADGQPDVRLQRPGQEGARVGAVHVAARDRARVHRAERQPPRLGPRDERGEVQRHEPRERQRGDGPQGVRELVRALHAERRDRAGRRENEESGDRVTDRHGPEIPLRARGSREAAVTPR</sequence>
<name>A0A2T4UL17_9ACTN</name>
<feature type="compositionally biased region" description="Low complexity" evidence="1">
    <location>
        <begin position="107"/>
        <end position="116"/>
    </location>
</feature>
<protein>
    <submittedName>
        <fullName evidence="2">Uncharacterized protein</fullName>
    </submittedName>
</protein>
<organism evidence="2 3">
    <name type="scientific">Paraconexibacter algicola</name>
    <dbReference type="NCBI Taxonomy" id="2133960"/>
    <lineage>
        <taxon>Bacteria</taxon>
        <taxon>Bacillati</taxon>
        <taxon>Actinomycetota</taxon>
        <taxon>Thermoleophilia</taxon>
        <taxon>Solirubrobacterales</taxon>
        <taxon>Paraconexibacteraceae</taxon>
        <taxon>Paraconexibacter</taxon>
    </lineage>
</organism>